<feature type="region of interest" description="Disordered" evidence="1">
    <location>
        <begin position="93"/>
        <end position="121"/>
    </location>
</feature>
<evidence type="ECO:0000313" key="3">
    <source>
        <dbReference type="EMBL" id="MEX0386645.1"/>
    </source>
</evidence>
<feature type="transmembrane region" description="Helical" evidence="2">
    <location>
        <begin position="64"/>
        <end position="87"/>
    </location>
</feature>
<keyword evidence="2" id="KW-0812">Transmembrane</keyword>
<reference evidence="3 4" key="1">
    <citation type="submission" date="2024-02" db="EMBL/GenBank/DDBJ databases">
        <title>New especies of Spiribacter isolated from saline water.</title>
        <authorList>
            <person name="Leon M.J."/>
            <person name="De La Haba R."/>
            <person name="Sanchez-Porro C."/>
            <person name="Ventosa A."/>
        </authorList>
    </citation>
    <scope>NUCLEOTIDE SEQUENCE [LARGE SCALE GENOMIC DNA]</scope>
    <source>
        <strain evidence="4">ag22IC4-227</strain>
    </source>
</reference>
<keyword evidence="4" id="KW-1185">Reference proteome</keyword>
<comment type="caution">
    <text evidence="3">The sequence shown here is derived from an EMBL/GenBank/DDBJ whole genome shotgun (WGS) entry which is preliminary data.</text>
</comment>
<evidence type="ECO:0000313" key="4">
    <source>
        <dbReference type="Proteomes" id="UP001556653"/>
    </source>
</evidence>
<evidence type="ECO:0000256" key="2">
    <source>
        <dbReference type="SAM" id="Phobius"/>
    </source>
</evidence>
<organism evidence="3 4">
    <name type="scientific">Spiribacter onubensis</name>
    <dbReference type="NCBI Taxonomy" id="3122420"/>
    <lineage>
        <taxon>Bacteria</taxon>
        <taxon>Pseudomonadati</taxon>
        <taxon>Pseudomonadota</taxon>
        <taxon>Gammaproteobacteria</taxon>
        <taxon>Chromatiales</taxon>
        <taxon>Ectothiorhodospiraceae</taxon>
        <taxon>Spiribacter</taxon>
    </lineage>
</organism>
<feature type="compositionally biased region" description="Basic and acidic residues" evidence="1">
    <location>
        <begin position="104"/>
        <end position="121"/>
    </location>
</feature>
<accession>A0ABV3S9K7</accession>
<feature type="transmembrane region" description="Helical" evidence="2">
    <location>
        <begin position="42"/>
        <end position="57"/>
    </location>
</feature>
<protein>
    <recommendedName>
        <fullName evidence="5">DUF3329 domain-containing protein</fullName>
    </recommendedName>
</protein>
<evidence type="ECO:0000256" key="1">
    <source>
        <dbReference type="SAM" id="MobiDB-lite"/>
    </source>
</evidence>
<dbReference type="Proteomes" id="UP001556653">
    <property type="component" value="Unassembled WGS sequence"/>
</dbReference>
<evidence type="ECO:0008006" key="5">
    <source>
        <dbReference type="Google" id="ProtNLM"/>
    </source>
</evidence>
<feature type="compositionally biased region" description="Pro residues" evidence="1">
    <location>
        <begin position="93"/>
        <end position="103"/>
    </location>
</feature>
<proteinExistence type="predicted"/>
<dbReference type="RefSeq" id="WP_367967109.1">
    <property type="nucleotide sequence ID" value="NZ_JBAKFJ010000001.1"/>
</dbReference>
<name>A0ABV3S9K7_9GAMM</name>
<gene>
    <name evidence="3" type="ORF">V6X64_06540</name>
</gene>
<keyword evidence="2" id="KW-1133">Transmembrane helix</keyword>
<dbReference type="EMBL" id="JBAKFJ010000001">
    <property type="protein sequence ID" value="MEX0386645.1"/>
    <property type="molecule type" value="Genomic_DNA"/>
</dbReference>
<sequence length="121" mass="13743">MDSWPRRFIAYWFALWHLRQPPLATASAQDRARWCRDHCGTFAGRWFALGAGLWLLFSTPFTSFAPLGIIGILGLVMGMWHIAWQILAQGRAGPPPIEPPAEFPRPDAERDEPSDRDDDKP</sequence>
<keyword evidence="2" id="KW-0472">Membrane</keyword>